<name>A0A131YV36_RHIAP</name>
<evidence type="ECO:0000256" key="3">
    <source>
        <dbReference type="PROSITE-ProRule" id="PRU00983"/>
    </source>
</evidence>
<dbReference type="PANTHER" id="PTHR23317:SF76">
    <property type="entry name" value="LD20667P"/>
    <property type="match status" value="1"/>
</dbReference>
<feature type="compositionally biased region" description="Low complexity" evidence="4">
    <location>
        <begin position="1389"/>
        <end position="1401"/>
    </location>
</feature>
<dbReference type="Pfam" id="PF20422">
    <property type="entry name" value="DHR-2_Lobe_B"/>
    <property type="match status" value="1"/>
</dbReference>
<feature type="compositionally biased region" description="Low complexity" evidence="4">
    <location>
        <begin position="903"/>
        <end position="918"/>
    </location>
</feature>
<sequence length="2100" mass="237464">MASGQRAFVQKLSKQANADVRRQIASSGTERDFAHGLGGAQGSVPLTDVVEPLDFEEFLQQHQDLSDRDAISDLLDFPPDDVEVGILPRKCRTIEPIVPEENPEDLDFHMRQCLHTYTSDWVVVSRCYQGHSSSVIIRDSALERAAVVRTTQKQEFEVDVCDELSRHSQQSSLSHGEDIPPSPAESISSVEFRCASAAETPRGSWASSVFDLRNSAADPLVPALLERTPPEELDRRNAAQRLERRHDALFELYPLQDEEEIIERRLPAEPPREHMAHRILVRCLALKLELEVEPIFGSMAIYDAKEKKKVSENFYFDMNSEPMKRMLSDHIPYHDISTLCRSCIFNITYPSTDLFLVIKLEKVLQGDINECAEPYMKDEKNKDKVRANALATCKRLGKYRMPFAWTAVYLLNVLTGVNSLDKDSGSDRDSIGSNNTLGRRGSLERRAGSEKRRSWSPDDFANSLDTFRPVTLTVSSFFKQESDRLRDEDLYKFLIDLKRSGSMLKRLKSIPGTLRLDISPCAEEVRYCLSPELARLHPYPDEKGRPTKEMLEFPLRDVLKPEYLYRNLLYIYPRSLNFAGRPGSARNIACRVQLLCGEDEITCALPVLFGKSSCPEFVTEVYTTVTYHNKSPDFHDEIKVKLPAKLTDRHHLFFTFYHISCQRKVEQTMPTETPIGYTWLPLYHDGQLQTGDQLLPVMLDHPPASYSFLTPSIQIPNTKWVDNHKGLFDISLQPVSTVHPQDEHLDRFFQLCTAVECGHVPQRLLNGETAETMLRASLMELVKCKPGPLVRFLPTILDALVRLLVQPPRLGGQPFNLGQAAFHALAAVADSVVKLLDDRNDIHGRNALLATYIQYQCTLPHPEPYLPSPTNDGPSPPFPGSACSPAGHPACSVPLSKSPHGRSSSNPDLASSSASALAHIESDSDMSTVVARPLDRTASMRPANGTASSPLRSPPPRKLVHEELVLQWVVSSGAARELALNNTWFLLELVIKSMTQHLAATGRLQAPRRARFSTRFVDDVTTLVTSLTSDVISRCHREVRDFRNVQNLNNSLAFFLHDLLSIMDRGYVFKLIKAFCKQVSAKIQSLPDASSLAALKLDFLRVLCSHEHFVTLNLPFATPLTPSPPTSPCPSIASSQGSVVSSSTLTDRGSAFAELSPEFRQQHFLIGLVLADLATTLQSSNSTLQAKAVNMARNLLTMHDWDPRFTDLDVVRPRVAALYLPLIAVVVDALPCLFEWRHEARVRFAEGTEVNSKHRPPSIHQAVAMAIAGSSVPWRDNPEHGSAYAQGQQSALKEEATRHLLVCFLWVLKNADHRTLRTWWADWPLHRLQHLLDVLYICVSCFEYKGKKTMRKFAQQTLRKTSDIKSKLEDAILGHSSARSEMMMRRRGNNAGAAGAERGGASQTPAQQGDRLRWRKDLTQWRHGSESFDRPKVEVEMDAHIEGNLSTEVTATILDVLELIIQVVSQSDAQQSVLGTVLRVLLHALDCNQSTLVLQNLFATQRSLVFKFPELLFEEETEQCADLCLLLLRHCSSCISSVRSQASASLYLLMRQNFEIGNNFARVKMQVTMSLSSLVGTSQTFNEEFLRKSLKTILVYAEEDVELQETTFPEQVRDLVFNLHMILSDTVKMKEFQEDPEMLLDLMYRIAKGYQNSPDLRLTWLANMAQKHTERGNHAEAAHCLVHSAALVAEYLHMLEYKPHLPIGCVSFENVSQNILEESAVSDDVLSPDEEGICTGKYFTENGLVGLLEQAANSFSLAGMYEATNEVYKILIPIAEAQRDYKKLANIHSKLHEAFTKVDQQAGKRVFGTYFRVGFYGPRFGDLDGEEFIYKEPTLTKLPEISHRLENFYSERFGSDYVEVIKDSNMVDVSRLHPEKAYIQITYVEPYFDMYELRERVTYFDKNYNIRRFVYATPFTVDGRAHGDLHEQFKRKTIVTTANSFPYVKTRIQVIERTQIVLRPIEVAIEDIQKKTAELSRATLQEPADPKILQMVLQGCMGTTVNQGPLEVALVFLADLVDPARVPTPSQHKLRLCFRDFSRKCFEALRKNRTLIGPDQRDYQKELERNYNRFSERLQPMIRNNSVSPFWAKGNLMRQPLQEP</sequence>
<dbReference type="SUPFAM" id="SSF48371">
    <property type="entry name" value="ARM repeat"/>
    <property type="match status" value="1"/>
</dbReference>
<dbReference type="Pfam" id="PF11878">
    <property type="entry name" value="DOCK_C-D_N"/>
    <property type="match status" value="1"/>
</dbReference>
<dbReference type="Pfam" id="PF20421">
    <property type="entry name" value="DHR-2_Lobe_C"/>
    <property type="match status" value="1"/>
</dbReference>
<dbReference type="InterPro" id="IPR043162">
    <property type="entry name" value="DOCK_C_lobe_C"/>
</dbReference>
<accession>A0A131YV36</accession>
<dbReference type="GO" id="GO:0005085">
    <property type="term" value="F:guanyl-nucleotide exchange factor activity"/>
    <property type="evidence" value="ECO:0007669"/>
    <property type="project" value="UniProtKB-KW"/>
</dbReference>
<dbReference type="InterPro" id="IPR021816">
    <property type="entry name" value="DOCK_C/D_N"/>
</dbReference>
<evidence type="ECO:0000256" key="2">
    <source>
        <dbReference type="ARBA" id="ARBA00022658"/>
    </source>
</evidence>
<feature type="domain" description="DOCKER" evidence="6">
    <location>
        <begin position="1648"/>
        <end position="2083"/>
    </location>
</feature>
<feature type="region of interest" description="Disordered" evidence="4">
    <location>
        <begin position="422"/>
        <end position="455"/>
    </location>
</feature>
<organism evidence="7">
    <name type="scientific">Rhipicephalus appendiculatus</name>
    <name type="common">Brown ear tick</name>
    <dbReference type="NCBI Taxonomy" id="34631"/>
    <lineage>
        <taxon>Eukaryota</taxon>
        <taxon>Metazoa</taxon>
        <taxon>Ecdysozoa</taxon>
        <taxon>Arthropoda</taxon>
        <taxon>Chelicerata</taxon>
        <taxon>Arachnida</taxon>
        <taxon>Acari</taxon>
        <taxon>Parasitiformes</taxon>
        <taxon>Ixodida</taxon>
        <taxon>Ixodoidea</taxon>
        <taxon>Ixodidae</taxon>
        <taxon>Rhipicephalinae</taxon>
        <taxon>Rhipicephalus</taxon>
        <taxon>Rhipicephalus</taxon>
    </lineage>
</organism>
<dbReference type="PANTHER" id="PTHR23317">
    <property type="entry name" value="DEDICATOR OF CYTOKINESIS DOCK"/>
    <property type="match status" value="1"/>
</dbReference>
<feature type="domain" description="C2 DOCK-type" evidence="5">
    <location>
        <begin position="566"/>
        <end position="735"/>
    </location>
</feature>
<evidence type="ECO:0000256" key="1">
    <source>
        <dbReference type="ARBA" id="ARBA00022553"/>
    </source>
</evidence>
<evidence type="ECO:0000313" key="7">
    <source>
        <dbReference type="EMBL" id="JAP82340.1"/>
    </source>
</evidence>
<evidence type="ECO:0000256" key="4">
    <source>
        <dbReference type="SAM" id="MobiDB-lite"/>
    </source>
</evidence>
<dbReference type="FunFam" id="1.20.58.740:FF:000002">
    <property type="entry name" value="Dedicator of cytokinesis protein 7"/>
    <property type="match status" value="1"/>
</dbReference>
<dbReference type="PROSITE" id="PS51650">
    <property type="entry name" value="C2_DOCK"/>
    <property type="match status" value="1"/>
</dbReference>
<keyword evidence="1" id="KW-0597">Phosphoprotein</keyword>
<dbReference type="InterPro" id="IPR026791">
    <property type="entry name" value="DOCK"/>
</dbReference>
<dbReference type="Gene3D" id="1.20.58.740">
    <property type="match status" value="1"/>
</dbReference>
<dbReference type="PROSITE" id="PS51651">
    <property type="entry name" value="DOCKER"/>
    <property type="match status" value="1"/>
</dbReference>
<evidence type="ECO:0000259" key="5">
    <source>
        <dbReference type="PROSITE" id="PS51650"/>
    </source>
</evidence>
<dbReference type="InterPro" id="IPR027357">
    <property type="entry name" value="DOCKER_dom"/>
</dbReference>
<feature type="compositionally biased region" description="Basic and acidic residues" evidence="4">
    <location>
        <begin position="441"/>
        <end position="455"/>
    </location>
</feature>
<dbReference type="Pfam" id="PF14429">
    <property type="entry name" value="DOCK-C2"/>
    <property type="match status" value="1"/>
</dbReference>
<dbReference type="InterPro" id="IPR035892">
    <property type="entry name" value="C2_domain_sf"/>
</dbReference>
<dbReference type="FunFam" id="1.25.40.410:FF:000002">
    <property type="entry name" value="Dedicator of cytokinesis protein 7"/>
    <property type="match status" value="1"/>
</dbReference>
<dbReference type="Pfam" id="PF06920">
    <property type="entry name" value="DHR-2_Lobe_A"/>
    <property type="match status" value="1"/>
</dbReference>
<dbReference type="Gene3D" id="2.60.40.150">
    <property type="entry name" value="C2 domain"/>
    <property type="match status" value="1"/>
</dbReference>
<protein>
    <submittedName>
        <fullName evidence="7">Dedicator of cytokinesis protein 7</fullName>
    </submittedName>
</protein>
<dbReference type="InterPro" id="IPR037808">
    <property type="entry name" value="C2_Dock-C"/>
</dbReference>
<comment type="similarity">
    <text evidence="3">Belongs to the DOCK family.</text>
</comment>
<dbReference type="InterPro" id="IPR016024">
    <property type="entry name" value="ARM-type_fold"/>
</dbReference>
<proteinExistence type="inferred from homology"/>
<dbReference type="Gene3D" id="1.25.40.410">
    <property type="match status" value="1"/>
</dbReference>
<dbReference type="InterPro" id="IPR046770">
    <property type="entry name" value="DOCKER_Lobe_B"/>
</dbReference>
<dbReference type="InterPro" id="IPR043161">
    <property type="entry name" value="DOCK_C_lobe_A"/>
</dbReference>
<dbReference type="GO" id="GO:0007264">
    <property type="term" value="P:small GTPase-mediated signal transduction"/>
    <property type="evidence" value="ECO:0007669"/>
    <property type="project" value="InterPro"/>
</dbReference>
<feature type="region of interest" description="Disordered" evidence="4">
    <location>
        <begin position="863"/>
        <end position="955"/>
    </location>
</feature>
<dbReference type="InterPro" id="IPR046773">
    <property type="entry name" value="DOCKER_Lobe_C"/>
</dbReference>
<feature type="region of interest" description="Disordered" evidence="4">
    <location>
        <begin position="1389"/>
        <end position="1410"/>
    </location>
</feature>
<dbReference type="InterPro" id="IPR027007">
    <property type="entry name" value="C2_DOCK-type_domain"/>
</dbReference>
<evidence type="ECO:0000259" key="6">
    <source>
        <dbReference type="PROSITE" id="PS51651"/>
    </source>
</evidence>
<dbReference type="EMBL" id="GEDV01006217">
    <property type="protein sequence ID" value="JAP82340.1"/>
    <property type="molecule type" value="Transcribed_RNA"/>
</dbReference>
<reference evidence="7" key="1">
    <citation type="journal article" date="2016" name="Ticks Tick Borne Dis.">
        <title>De novo assembly and annotation of the salivary gland transcriptome of Rhipicephalus appendiculatus male and female ticks during blood feeding.</title>
        <authorList>
            <person name="de Castro M.H."/>
            <person name="de Klerk D."/>
            <person name="Pienaar R."/>
            <person name="Latif A.A."/>
            <person name="Rees D.J."/>
            <person name="Mans B.J."/>
        </authorList>
    </citation>
    <scope>NUCLEOTIDE SEQUENCE</scope>
    <source>
        <tissue evidence="7">Salivary glands</tissue>
    </source>
</reference>
<dbReference type="InterPro" id="IPR046769">
    <property type="entry name" value="DOCKER_Lobe_A"/>
</dbReference>
<keyword evidence="2" id="KW-0344">Guanine-nucleotide releasing factor</keyword>
<dbReference type="CDD" id="cd08696">
    <property type="entry name" value="C2_Dock-C"/>
    <property type="match status" value="1"/>
</dbReference>